<dbReference type="PANTHER" id="PTHR11530">
    <property type="entry name" value="D-AMINO ACID OXIDASE"/>
    <property type="match status" value="1"/>
</dbReference>
<dbReference type="Proteomes" id="UP000472270">
    <property type="component" value="Unassembled WGS sequence"/>
</dbReference>
<keyword evidence="4" id="KW-0274">FAD</keyword>
<keyword evidence="7" id="KW-1185">Reference proteome</keyword>
<evidence type="ECO:0000256" key="2">
    <source>
        <dbReference type="ARBA" id="ARBA00004253"/>
    </source>
</evidence>
<keyword evidence="5" id="KW-0560">Oxidoreductase</keyword>
<evidence type="ECO:0000256" key="4">
    <source>
        <dbReference type="ARBA" id="ARBA00022827"/>
    </source>
</evidence>
<sequence>MKCVEVLVVGAGVVGLSTAVCVAETLPYCSVIVIDASNLPLYHVFEIPLERQKRWFKESFDHLLAIADPPQMLACTKFFKDIPCDKKPFWSDFVFGFRYMIDHEMKRFPNHKFGQAFTTLKCECLNYLPWLEKRYYVQDVREEVWKESLQQKQHILKFLQHSYQQIMIQNVLLGHLQRPHTRLSSS</sequence>
<reference evidence="6" key="2">
    <citation type="submission" date="2025-09" db="UniProtKB">
        <authorList>
            <consortium name="Ensembl"/>
        </authorList>
    </citation>
    <scope>IDENTIFICATION</scope>
</reference>
<protein>
    <submittedName>
        <fullName evidence="6">Zgc:172341</fullName>
    </submittedName>
</protein>
<accession>A0A673L830</accession>
<dbReference type="GO" id="GO:0008445">
    <property type="term" value="F:D-aspartate oxidase activity"/>
    <property type="evidence" value="ECO:0007669"/>
    <property type="project" value="TreeGrafter"/>
</dbReference>
<dbReference type="SUPFAM" id="SSF51905">
    <property type="entry name" value="FAD/NAD(P)-binding domain"/>
    <property type="match status" value="2"/>
</dbReference>
<dbReference type="PANTHER" id="PTHR11530:SF11">
    <property type="entry name" value="D-ASPARTATE OXIDASE"/>
    <property type="match status" value="1"/>
</dbReference>
<dbReference type="GO" id="GO:0071949">
    <property type="term" value="F:FAD binding"/>
    <property type="evidence" value="ECO:0007669"/>
    <property type="project" value="InterPro"/>
</dbReference>
<reference evidence="6" key="1">
    <citation type="submission" date="2025-08" db="UniProtKB">
        <authorList>
            <consortium name="Ensembl"/>
        </authorList>
    </citation>
    <scope>IDENTIFICATION</scope>
</reference>
<organism evidence="6 7">
    <name type="scientific">Sinocyclocheilus rhinocerous</name>
    <dbReference type="NCBI Taxonomy" id="307959"/>
    <lineage>
        <taxon>Eukaryota</taxon>
        <taxon>Metazoa</taxon>
        <taxon>Chordata</taxon>
        <taxon>Craniata</taxon>
        <taxon>Vertebrata</taxon>
        <taxon>Euteleostomi</taxon>
        <taxon>Actinopterygii</taxon>
        <taxon>Neopterygii</taxon>
        <taxon>Teleostei</taxon>
        <taxon>Ostariophysi</taxon>
        <taxon>Cypriniformes</taxon>
        <taxon>Cyprinidae</taxon>
        <taxon>Cyprininae</taxon>
        <taxon>Sinocyclocheilus</taxon>
    </lineage>
</organism>
<dbReference type="AlphaFoldDB" id="A0A673L830"/>
<evidence type="ECO:0000313" key="7">
    <source>
        <dbReference type="Proteomes" id="UP000472270"/>
    </source>
</evidence>
<keyword evidence="3" id="KW-0285">Flavoprotein</keyword>
<dbReference type="GO" id="GO:0005782">
    <property type="term" value="C:peroxisomal matrix"/>
    <property type="evidence" value="ECO:0007669"/>
    <property type="project" value="UniProtKB-SubCell"/>
</dbReference>
<evidence type="ECO:0000256" key="3">
    <source>
        <dbReference type="ARBA" id="ARBA00022630"/>
    </source>
</evidence>
<dbReference type="GO" id="GO:0006533">
    <property type="term" value="P:L-aspartate catabolic process"/>
    <property type="evidence" value="ECO:0007669"/>
    <property type="project" value="TreeGrafter"/>
</dbReference>
<comment type="cofactor">
    <cofactor evidence="1">
        <name>FAD</name>
        <dbReference type="ChEBI" id="CHEBI:57692"/>
    </cofactor>
</comment>
<evidence type="ECO:0000256" key="1">
    <source>
        <dbReference type="ARBA" id="ARBA00001974"/>
    </source>
</evidence>
<comment type="subcellular location">
    <subcellularLocation>
        <location evidence="2">Peroxisome matrix</location>
    </subcellularLocation>
</comment>
<dbReference type="Gene3D" id="3.30.9.10">
    <property type="entry name" value="D-Amino Acid Oxidase, subunit A, domain 2"/>
    <property type="match status" value="1"/>
</dbReference>
<dbReference type="Ensembl" id="ENSSRHT00000075238.1">
    <property type="protein sequence ID" value="ENSSRHP00000073241.1"/>
    <property type="gene ID" value="ENSSRHG00000036438.1"/>
</dbReference>
<dbReference type="Gene3D" id="3.40.50.720">
    <property type="entry name" value="NAD(P)-binding Rossmann-like Domain"/>
    <property type="match status" value="1"/>
</dbReference>
<proteinExistence type="predicted"/>
<dbReference type="GO" id="GO:0019478">
    <property type="term" value="P:D-amino acid catabolic process"/>
    <property type="evidence" value="ECO:0007669"/>
    <property type="project" value="TreeGrafter"/>
</dbReference>
<dbReference type="InterPro" id="IPR036188">
    <property type="entry name" value="FAD/NAD-bd_sf"/>
</dbReference>
<evidence type="ECO:0000313" key="6">
    <source>
        <dbReference type="Ensembl" id="ENSSRHP00000073241.1"/>
    </source>
</evidence>
<evidence type="ECO:0000256" key="5">
    <source>
        <dbReference type="ARBA" id="ARBA00023002"/>
    </source>
</evidence>
<name>A0A673L830_9TELE</name>
<dbReference type="InterPro" id="IPR023209">
    <property type="entry name" value="DAO"/>
</dbReference>